<keyword evidence="2" id="KW-1133">Transmembrane helix</keyword>
<reference evidence="4" key="1">
    <citation type="submission" date="2013-04" db="EMBL/GenBank/DDBJ databases">
        <title>The genome sequencing project of 58 acetic acid bacteria.</title>
        <authorList>
            <person name="Okamoto-Kainuma A."/>
            <person name="Ishikawa M."/>
            <person name="Umino S."/>
            <person name="Koizumi Y."/>
            <person name="Shiwa Y."/>
            <person name="Yoshikawa H."/>
            <person name="Matsutani M."/>
            <person name="Matsushita K."/>
        </authorList>
    </citation>
    <scope>NUCLEOTIDE SEQUENCE</scope>
    <source>
        <strain evidence="4">DSM 15669</strain>
    </source>
</reference>
<gene>
    <name evidence="4" type="ORF">AA15669_1346</name>
</gene>
<protein>
    <recommendedName>
        <fullName evidence="3">J domain-containing protein</fullName>
    </recommendedName>
</protein>
<organism evidence="4 5">
    <name type="scientific">Saccharibacter floricola DSM 15669</name>
    <dbReference type="NCBI Taxonomy" id="1123227"/>
    <lineage>
        <taxon>Bacteria</taxon>
        <taxon>Pseudomonadati</taxon>
        <taxon>Pseudomonadota</taxon>
        <taxon>Alphaproteobacteria</taxon>
        <taxon>Acetobacterales</taxon>
        <taxon>Acetobacteraceae</taxon>
        <taxon>Saccharibacter</taxon>
    </lineage>
</organism>
<accession>A0ABQ0NZG6</accession>
<dbReference type="Gene3D" id="1.10.101.10">
    <property type="entry name" value="PGBD-like superfamily/PGBD"/>
    <property type="match status" value="1"/>
</dbReference>
<comment type="caution">
    <text evidence="4">The sequence shown here is derived from an EMBL/GenBank/DDBJ whole genome shotgun (WGS) entry which is preliminary data.</text>
</comment>
<dbReference type="InterPro" id="IPR002477">
    <property type="entry name" value="Peptidoglycan-bd-like"/>
</dbReference>
<feature type="compositionally biased region" description="Basic and acidic residues" evidence="1">
    <location>
        <begin position="348"/>
        <end position="358"/>
    </location>
</feature>
<proteinExistence type="predicted"/>
<dbReference type="PROSITE" id="PS50076">
    <property type="entry name" value="DNAJ_2"/>
    <property type="match status" value="1"/>
</dbReference>
<evidence type="ECO:0000313" key="4">
    <source>
        <dbReference type="EMBL" id="GBQ07372.1"/>
    </source>
</evidence>
<evidence type="ECO:0000259" key="3">
    <source>
        <dbReference type="PROSITE" id="PS50076"/>
    </source>
</evidence>
<feature type="region of interest" description="Disordered" evidence="1">
    <location>
        <begin position="331"/>
        <end position="358"/>
    </location>
</feature>
<dbReference type="InterPro" id="IPR036365">
    <property type="entry name" value="PGBD-like_sf"/>
</dbReference>
<keyword evidence="2" id="KW-0472">Membrane</keyword>
<evidence type="ECO:0000256" key="2">
    <source>
        <dbReference type="SAM" id="Phobius"/>
    </source>
</evidence>
<name>A0ABQ0NZG6_9PROT</name>
<feature type="compositionally biased region" description="Basic and acidic residues" evidence="1">
    <location>
        <begin position="257"/>
        <end position="273"/>
    </location>
</feature>
<dbReference type="InterPro" id="IPR036366">
    <property type="entry name" value="PGBDSf"/>
</dbReference>
<dbReference type="Pfam" id="PF01471">
    <property type="entry name" value="PG_binding_1"/>
    <property type="match status" value="1"/>
</dbReference>
<dbReference type="Proteomes" id="UP001062901">
    <property type="component" value="Unassembled WGS sequence"/>
</dbReference>
<dbReference type="Gene3D" id="1.10.287.110">
    <property type="entry name" value="DnaJ domain"/>
    <property type="match status" value="1"/>
</dbReference>
<keyword evidence="5" id="KW-1185">Reference proteome</keyword>
<keyword evidence="2" id="KW-0812">Transmembrane</keyword>
<evidence type="ECO:0000313" key="5">
    <source>
        <dbReference type="Proteomes" id="UP001062901"/>
    </source>
</evidence>
<dbReference type="CDD" id="cd06257">
    <property type="entry name" value="DnaJ"/>
    <property type="match status" value="1"/>
</dbReference>
<feature type="region of interest" description="Disordered" evidence="1">
    <location>
        <begin position="451"/>
        <end position="480"/>
    </location>
</feature>
<dbReference type="EMBL" id="BAQD01000026">
    <property type="protein sequence ID" value="GBQ07372.1"/>
    <property type="molecule type" value="Genomic_DNA"/>
</dbReference>
<feature type="transmembrane region" description="Helical" evidence="2">
    <location>
        <begin position="298"/>
        <end position="317"/>
    </location>
</feature>
<dbReference type="SMART" id="SM00271">
    <property type="entry name" value="DnaJ"/>
    <property type="match status" value="1"/>
</dbReference>
<feature type="compositionally biased region" description="Basic and acidic residues" evidence="1">
    <location>
        <begin position="451"/>
        <end position="471"/>
    </location>
</feature>
<feature type="region of interest" description="Disordered" evidence="1">
    <location>
        <begin position="217"/>
        <end position="280"/>
    </location>
</feature>
<evidence type="ECO:0000256" key="1">
    <source>
        <dbReference type="SAM" id="MobiDB-lite"/>
    </source>
</evidence>
<dbReference type="SUPFAM" id="SSF46565">
    <property type="entry name" value="Chaperone J-domain"/>
    <property type="match status" value="1"/>
</dbReference>
<dbReference type="InterPro" id="IPR001623">
    <property type="entry name" value="DnaJ_domain"/>
</dbReference>
<dbReference type="SUPFAM" id="SSF47090">
    <property type="entry name" value="PGBD-like"/>
    <property type="match status" value="1"/>
</dbReference>
<dbReference type="InterPro" id="IPR036869">
    <property type="entry name" value="J_dom_sf"/>
</dbReference>
<feature type="domain" description="J" evidence="3">
    <location>
        <begin position="487"/>
        <end position="549"/>
    </location>
</feature>
<sequence length="551" mass="63055">MYYYMKKSCLNFILICIVTFTLSGSALSKSYSPDFDCYKIDHSSYILVLLCSDPESARSELILDQAYYALRHQSPAYLLPQLKNTFITDSQIVQTCFPDPDEGESPAQCYRQKTARITDKYRSLLMPRAYEEATRSIDAHMALQQRLVDLGYLPPTTKIDGVYGADTRRAILRWQEKTGQSHQDGFLGREDELRLAPSLVQFTNFSHLDQLSLSSEAAPIPSENRTEMTPPSHLSENHTQEGEQNSEGDIGQRYRLSRKEVSSPVNEDNHYDSSKYGPSSNKYRELLSDNNKNKSNNFFGFISIIIVVSSLFLLLFITSIRVITKKYAEVTSSEGGGRSSKQEGPSSNKEHKASMSSKEQKAYQEAGMLWGRWADDHKEGEKLLKLLIQQNIEESFAFLERLLSPLETNESQKILSDVLQGKKTRRWEEFCRCSYQVLEYLLRYEQEQAEAEDRKRRQKEGAKKQRQQREHSRQRHKHSSSSAGAALWYVVLGVSERATLVEITTAYRTLLKKHHPDRFLHKGEEAYKAATEMTARLNAAYGYARKMKGGA</sequence>
<dbReference type="Pfam" id="PF00226">
    <property type="entry name" value="DnaJ"/>
    <property type="match status" value="1"/>
</dbReference>